<gene>
    <name evidence="6" type="ORF">HK414_25550</name>
</gene>
<dbReference type="InterPro" id="IPR035895">
    <property type="entry name" value="HPr-like_sf"/>
</dbReference>
<dbReference type="InterPro" id="IPR050399">
    <property type="entry name" value="HPr"/>
</dbReference>
<sequence>MIKKNTTISNKLGLHARASAKLTKLAGSYPCEVFMSRGERRVNAKSIMGVMMLAAGFGTEVTLETSGEREQEAMDALLALIADKFGEGE</sequence>
<dbReference type="Proteomes" id="UP000500826">
    <property type="component" value="Chromosome"/>
</dbReference>
<name>A0ABX6P7X8_9BURK</name>
<dbReference type="CDD" id="cd00367">
    <property type="entry name" value="PTS-HPr_like"/>
    <property type="match status" value="1"/>
</dbReference>
<dbReference type="Gene3D" id="3.30.1340.10">
    <property type="entry name" value="HPr-like"/>
    <property type="match status" value="1"/>
</dbReference>
<dbReference type="InterPro" id="IPR000032">
    <property type="entry name" value="HPr-like"/>
</dbReference>
<feature type="domain" description="HPr" evidence="5">
    <location>
        <begin position="1"/>
        <end position="88"/>
    </location>
</feature>
<reference evidence="6 7" key="2">
    <citation type="submission" date="2020-05" db="EMBL/GenBank/DDBJ databases">
        <authorList>
            <person name="Khan S.A."/>
            <person name="Jeon C.O."/>
            <person name="Chun B.H."/>
        </authorList>
    </citation>
    <scope>NUCLEOTIDE SEQUENCE [LARGE SCALE GENOMIC DNA]</scope>
    <source>
        <strain evidence="6 7">H242</strain>
    </source>
</reference>
<evidence type="ECO:0000256" key="4">
    <source>
        <dbReference type="ARBA" id="ARBA00022683"/>
    </source>
</evidence>
<evidence type="ECO:0000259" key="5">
    <source>
        <dbReference type="PROSITE" id="PS51350"/>
    </source>
</evidence>
<dbReference type="InterPro" id="IPR001020">
    <property type="entry name" value="PTS_HPr_His_P_site"/>
</dbReference>
<dbReference type="PRINTS" id="PR00107">
    <property type="entry name" value="PHOSPHOCPHPR"/>
</dbReference>
<dbReference type="PROSITE" id="PS00589">
    <property type="entry name" value="PTS_HPR_SER"/>
    <property type="match status" value="1"/>
</dbReference>
<evidence type="ECO:0000313" key="6">
    <source>
        <dbReference type="EMBL" id="QJW85463.1"/>
    </source>
</evidence>
<keyword evidence="4" id="KW-0598">Phosphotransferase system</keyword>
<dbReference type="NCBIfam" id="TIGR01003">
    <property type="entry name" value="PTS_HPr_family"/>
    <property type="match status" value="1"/>
</dbReference>
<organism evidence="6 7">
    <name type="scientific">Ramlibacter terrae</name>
    <dbReference type="NCBI Taxonomy" id="2732511"/>
    <lineage>
        <taxon>Bacteria</taxon>
        <taxon>Pseudomonadati</taxon>
        <taxon>Pseudomonadota</taxon>
        <taxon>Betaproteobacteria</taxon>
        <taxon>Burkholderiales</taxon>
        <taxon>Comamonadaceae</taxon>
        <taxon>Ramlibacter</taxon>
    </lineage>
</organism>
<dbReference type="PANTHER" id="PTHR33705">
    <property type="entry name" value="PHOSPHOCARRIER PROTEIN HPR"/>
    <property type="match status" value="1"/>
</dbReference>
<dbReference type="SUPFAM" id="SSF55594">
    <property type="entry name" value="HPr-like"/>
    <property type="match status" value="1"/>
</dbReference>
<dbReference type="InterPro" id="IPR002114">
    <property type="entry name" value="PTS_HPr_Ser_P_site"/>
</dbReference>
<evidence type="ECO:0000256" key="1">
    <source>
        <dbReference type="ARBA" id="ARBA00004496"/>
    </source>
</evidence>
<dbReference type="EMBL" id="CP053418">
    <property type="protein sequence ID" value="QJW85463.1"/>
    <property type="molecule type" value="Genomic_DNA"/>
</dbReference>
<evidence type="ECO:0000256" key="2">
    <source>
        <dbReference type="ARBA" id="ARBA00010736"/>
    </source>
</evidence>
<keyword evidence="7" id="KW-1185">Reference proteome</keyword>
<evidence type="ECO:0000256" key="3">
    <source>
        <dbReference type="ARBA" id="ARBA00022490"/>
    </source>
</evidence>
<dbReference type="Pfam" id="PF00381">
    <property type="entry name" value="PTS-HPr"/>
    <property type="match status" value="1"/>
</dbReference>
<reference evidence="6 7" key="1">
    <citation type="submission" date="2020-05" db="EMBL/GenBank/DDBJ databases">
        <title>Ramlibacter rhizophilus sp. nov., isolated from rhizosphere soil of national flower Mugunghwa from South Korea.</title>
        <authorList>
            <person name="Zheng-Fei Y."/>
            <person name="Huan T."/>
        </authorList>
    </citation>
    <scope>NUCLEOTIDE SEQUENCE [LARGE SCALE GENOMIC DNA]</scope>
    <source>
        <strain evidence="6 7">H242</strain>
    </source>
</reference>
<dbReference type="PANTHER" id="PTHR33705:SF2">
    <property type="entry name" value="PHOSPHOCARRIER PROTEIN NPR"/>
    <property type="match status" value="1"/>
</dbReference>
<comment type="subcellular location">
    <subcellularLocation>
        <location evidence="1">Cytoplasm</location>
    </subcellularLocation>
</comment>
<accession>A0ABX6P7X8</accession>
<comment type="similarity">
    <text evidence="2">Belongs to the HPr family.</text>
</comment>
<dbReference type="PROSITE" id="PS00369">
    <property type="entry name" value="PTS_HPR_HIS"/>
    <property type="match status" value="1"/>
</dbReference>
<dbReference type="PROSITE" id="PS51350">
    <property type="entry name" value="PTS_HPR_DOM"/>
    <property type="match status" value="1"/>
</dbReference>
<proteinExistence type="inferred from homology"/>
<keyword evidence="3" id="KW-0963">Cytoplasm</keyword>
<evidence type="ECO:0000313" key="7">
    <source>
        <dbReference type="Proteomes" id="UP000500826"/>
    </source>
</evidence>
<protein>
    <submittedName>
        <fullName evidence="6">HPr family phosphocarrier protein</fullName>
    </submittedName>
</protein>